<protein>
    <submittedName>
        <fullName evidence="2">(northern house mosquito) hypothetical protein</fullName>
    </submittedName>
</protein>
<evidence type="ECO:0000313" key="2">
    <source>
        <dbReference type="EMBL" id="CAG6583596.1"/>
    </source>
</evidence>
<dbReference type="EMBL" id="HBUE01311835">
    <property type="protein sequence ID" value="CAG6583596.1"/>
    <property type="molecule type" value="Transcribed_RNA"/>
</dbReference>
<name>A0A8D8NZU7_CULPI</name>
<proteinExistence type="predicted"/>
<reference evidence="2" key="1">
    <citation type="submission" date="2021-05" db="EMBL/GenBank/DDBJ databases">
        <authorList>
            <person name="Alioto T."/>
            <person name="Alioto T."/>
            <person name="Gomez Garrido J."/>
        </authorList>
    </citation>
    <scope>NUCLEOTIDE SEQUENCE</scope>
</reference>
<sequence>MRTFAPSVRSLFAGSASTSGSQRKRTVRAAGGRCPRPGWSRRAPSTRCNRWSIGWWPARAGTGARNTARSNCRSFVFRASSAFVRSVCSPSNTWSTRIRPFCWRSPTVNTWTS</sequence>
<organism evidence="2">
    <name type="scientific">Culex pipiens</name>
    <name type="common">House mosquito</name>
    <dbReference type="NCBI Taxonomy" id="7175"/>
    <lineage>
        <taxon>Eukaryota</taxon>
        <taxon>Metazoa</taxon>
        <taxon>Ecdysozoa</taxon>
        <taxon>Arthropoda</taxon>
        <taxon>Hexapoda</taxon>
        <taxon>Insecta</taxon>
        <taxon>Pterygota</taxon>
        <taxon>Neoptera</taxon>
        <taxon>Endopterygota</taxon>
        <taxon>Diptera</taxon>
        <taxon>Nematocera</taxon>
        <taxon>Culicoidea</taxon>
        <taxon>Culicidae</taxon>
        <taxon>Culicinae</taxon>
        <taxon>Culicini</taxon>
        <taxon>Culex</taxon>
        <taxon>Culex</taxon>
    </lineage>
</organism>
<feature type="region of interest" description="Disordered" evidence="1">
    <location>
        <begin position="1"/>
        <end position="41"/>
    </location>
</feature>
<accession>A0A8D8NZU7</accession>
<dbReference type="EMBL" id="HBUE01205541">
    <property type="protein sequence ID" value="CAG6531733.1"/>
    <property type="molecule type" value="Transcribed_RNA"/>
</dbReference>
<dbReference type="AlphaFoldDB" id="A0A8D8NZU7"/>
<evidence type="ECO:0000256" key="1">
    <source>
        <dbReference type="SAM" id="MobiDB-lite"/>
    </source>
</evidence>